<evidence type="ECO:0000259" key="2">
    <source>
        <dbReference type="Pfam" id="PF07331"/>
    </source>
</evidence>
<name>A0ABV7IJ72_9RHOB</name>
<evidence type="ECO:0000313" key="3">
    <source>
        <dbReference type="EMBL" id="MFC3169553.1"/>
    </source>
</evidence>
<organism evidence="3 4">
    <name type="scientific">Paracoccus fontiphilus</name>
    <dbReference type="NCBI Taxonomy" id="1815556"/>
    <lineage>
        <taxon>Bacteria</taxon>
        <taxon>Pseudomonadati</taxon>
        <taxon>Pseudomonadota</taxon>
        <taxon>Alphaproteobacteria</taxon>
        <taxon>Rhodobacterales</taxon>
        <taxon>Paracoccaceae</taxon>
        <taxon>Paracoccus</taxon>
    </lineage>
</organism>
<dbReference type="EMBL" id="JBHRTE010000070">
    <property type="protein sequence ID" value="MFC3169553.1"/>
    <property type="molecule type" value="Genomic_DNA"/>
</dbReference>
<dbReference type="Proteomes" id="UP001595557">
    <property type="component" value="Unassembled WGS sequence"/>
</dbReference>
<feature type="domain" description="DUF1468" evidence="2">
    <location>
        <begin position="19"/>
        <end position="150"/>
    </location>
</feature>
<evidence type="ECO:0000256" key="1">
    <source>
        <dbReference type="SAM" id="Phobius"/>
    </source>
</evidence>
<protein>
    <submittedName>
        <fullName evidence="3">Tripartite tricarboxylate transporter TctB family protein</fullName>
    </submittedName>
</protein>
<sequence>MSQARNAAGRNVLKETNVLAGILFMALGGAAFLLTRHLSLGNALMIGSGFMPQAVSVLLVLFGAGIAIAGLRHPSDPVEIGSLRPLLTVTVCIAVFAFTLERLGLVAAILLVVALSPLAGSRPRPLRLAAVGVALAALCTAIFVWGAKLPIAAGPF</sequence>
<keyword evidence="4" id="KW-1185">Reference proteome</keyword>
<feature type="transmembrane region" description="Helical" evidence="1">
    <location>
        <begin position="86"/>
        <end position="114"/>
    </location>
</feature>
<proteinExistence type="predicted"/>
<feature type="transmembrane region" description="Helical" evidence="1">
    <location>
        <begin position="50"/>
        <end position="71"/>
    </location>
</feature>
<keyword evidence="1" id="KW-0812">Transmembrane</keyword>
<keyword evidence="1" id="KW-0472">Membrane</keyword>
<feature type="transmembrane region" description="Helical" evidence="1">
    <location>
        <begin position="126"/>
        <end position="147"/>
    </location>
</feature>
<keyword evidence="1" id="KW-1133">Transmembrane helix</keyword>
<gene>
    <name evidence="3" type="ORF">ACFOD7_15990</name>
</gene>
<accession>A0ABV7IJ72</accession>
<dbReference type="Pfam" id="PF07331">
    <property type="entry name" value="TctB"/>
    <property type="match status" value="1"/>
</dbReference>
<evidence type="ECO:0000313" key="4">
    <source>
        <dbReference type="Proteomes" id="UP001595557"/>
    </source>
</evidence>
<comment type="caution">
    <text evidence="3">The sequence shown here is derived from an EMBL/GenBank/DDBJ whole genome shotgun (WGS) entry which is preliminary data.</text>
</comment>
<reference evidence="4" key="1">
    <citation type="journal article" date="2019" name="Int. J. Syst. Evol. Microbiol.">
        <title>The Global Catalogue of Microorganisms (GCM) 10K type strain sequencing project: providing services to taxonomists for standard genome sequencing and annotation.</title>
        <authorList>
            <consortium name="The Broad Institute Genomics Platform"/>
            <consortium name="The Broad Institute Genome Sequencing Center for Infectious Disease"/>
            <person name="Wu L."/>
            <person name="Ma J."/>
        </authorList>
    </citation>
    <scope>NUCLEOTIDE SEQUENCE [LARGE SCALE GENOMIC DNA]</scope>
    <source>
        <strain evidence="4">KCTC 52239</strain>
    </source>
</reference>
<dbReference type="InterPro" id="IPR009936">
    <property type="entry name" value="DUF1468"/>
</dbReference>
<feature type="transmembrane region" description="Helical" evidence="1">
    <location>
        <begin position="18"/>
        <end position="38"/>
    </location>
</feature>
<dbReference type="RefSeq" id="WP_207468067.1">
    <property type="nucleotide sequence ID" value="NZ_JAFNAW010000018.1"/>
</dbReference>